<dbReference type="Proteomes" id="UP001457282">
    <property type="component" value="Unassembled WGS sequence"/>
</dbReference>
<gene>
    <name evidence="1" type="ORF">M0R45_035733</name>
</gene>
<comment type="caution">
    <text evidence="1">The sequence shown here is derived from an EMBL/GenBank/DDBJ whole genome shotgun (WGS) entry which is preliminary data.</text>
</comment>
<keyword evidence="2" id="KW-1185">Reference proteome</keyword>
<evidence type="ECO:0000313" key="1">
    <source>
        <dbReference type="EMBL" id="KAK9911847.1"/>
    </source>
</evidence>
<evidence type="ECO:0000313" key="2">
    <source>
        <dbReference type="Proteomes" id="UP001457282"/>
    </source>
</evidence>
<accession>A0AAW1VXS2</accession>
<name>A0AAW1VXS2_RUBAR</name>
<dbReference type="EMBL" id="JBEDUW010000007">
    <property type="protein sequence ID" value="KAK9911847.1"/>
    <property type="molecule type" value="Genomic_DNA"/>
</dbReference>
<sequence>MVLKGSRTRIISLNVLSRVLGIKLWNLIEHLIRPPPYKMQPVRPKFVKRRKEGEEPPAASMTMDGMWCLVLKLLSLLETIVLLITVETVDIVLVEIVVLDCCWT</sequence>
<dbReference type="AlphaFoldDB" id="A0AAW1VXS2"/>
<organism evidence="1 2">
    <name type="scientific">Rubus argutus</name>
    <name type="common">Southern blackberry</name>
    <dbReference type="NCBI Taxonomy" id="59490"/>
    <lineage>
        <taxon>Eukaryota</taxon>
        <taxon>Viridiplantae</taxon>
        <taxon>Streptophyta</taxon>
        <taxon>Embryophyta</taxon>
        <taxon>Tracheophyta</taxon>
        <taxon>Spermatophyta</taxon>
        <taxon>Magnoliopsida</taxon>
        <taxon>eudicotyledons</taxon>
        <taxon>Gunneridae</taxon>
        <taxon>Pentapetalae</taxon>
        <taxon>rosids</taxon>
        <taxon>fabids</taxon>
        <taxon>Rosales</taxon>
        <taxon>Rosaceae</taxon>
        <taxon>Rosoideae</taxon>
        <taxon>Rosoideae incertae sedis</taxon>
        <taxon>Rubus</taxon>
    </lineage>
</organism>
<reference evidence="1 2" key="1">
    <citation type="journal article" date="2023" name="G3 (Bethesda)">
        <title>A chromosome-length genome assembly and annotation of blackberry (Rubus argutus, cv. 'Hillquist').</title>
        <authorList>
            <person name="Bruna T."/>
            <person name="Aryal R."/>
            <person name="Dudchenko O."/>
            <person name="Sargent D.J."/>
            <person name="Mead D."/>
            <person name="Buti M."/>
            <person name="Cavallini A."/>
            <person name="Hytonen T."/>
            <person name="Andres J."/>
            <person name="Pham M."/>
            <person name="Weisz D."/>
            <person name="Mascagni F."/>
            <person name="Usai G."/>
            <person name="Natali L."/>
            <person name="Bassil N."/>
            <person name="Fernandez G.E."/>
            <person name="Lomsadze A."/>
            <person name="Armour M."/>
            <person name="Olukolu B."/>
            <person name="Poorten T."/>
            <person name="Britton C."/>
            <person name="Davik J."/>
            <person name="Ashrafi H."/>
            <person name="Aiden E.L."/>
            <person name="Borodovsky M."/>
            <person name="Worthington M."/>
        </authorList>
    </citation>
    <scope>NUCLEOTIDE SEQUENCE [LARGE SCALE GENOMIC DNA]</scope>
    <source>
        <strain evidence="1">PI 553951</strain>
    </source>
</reference>
<protein>
    <submittedName>
        <fullName evidence="1">Uncharacterized protein</fullName>
    </submittedName>
</protein>
<proteinExistence type="predicted"/>